<reference evidence="3 4" key="1">
    <citation type="journal article" date="2014" name="Genome Announc.">
        <title>Draft Genome Sequence of Xylella fastidiosa Pear Leaf Scorch Strain in Taiwan.</title>
        <authorList>
            <person name="Su C.C."/>
            <person name="Deng W.L."/>
            <person name="Jan F.J."/>
            <person name="Chang C.J."/>
            <person name="Huang H."/>
            <person name="Chen J."/>
        </authorList>
    </citation>
    <scope>NUCLEOTIDE SEQUENCE [LARGE SCALE GENOMIC DNA]</scope>
    <source>
        <strain evidence="3 4">PLS229</strain>
    </source>
</reference>
<name>Z9JME8_9GAMM</name>
<dbReference type="EMBL" id="JDSQ01000003">
    <property type="protein sequence ID" value="EWS78991.1"/>
    <property type="molecule type" value="Genomic_DNA"/>
</dbReference>
<proteinExistence type="predicted"/>
<dbReference type="PATRIC" id="fig|1444770.3.peg.545"/>
<protein>
    <submittedName>
        <fullName evidence="3">Fimbrial protein</fullName>
    </submittedName>
</protein>
<dbReference type="InterPro" id="IPR025746">
    <property type="entry name" value="PilX_N_dom"/>
</dbReference>
<dbReference type="Pfam" id="PF14341">
    <property type="entry name" value="PilX_N"/>
    <property type="match status" value="1"/>
</dbReference>
<evidence type="ECO:0000313" key="3">
    <source>
        <dbReference type="EMBL" id="EWS78991.1"/>
    </source>
</evidence>
<evidence type="ECO:0000259" key="2">
    <source>
        <dbReference type="Pfam" id="PF14341"/>
    </source>
</evidence>
<dbReference type="KEGG" id="xtw:AB672_09165"/>
<dbReference type="Proteomes" id="UP000020406">
    <property type="component" value="Unassembled WGS sequence"/>
</dbReference>
<feature type="domain" description="Type 4 fimbrial biogenesis protein PilX N-terminal" evidence="2">
    <location>
        <begin position="20"/>
        <end position="67"/>
    </location>
</feature>
<dbReference type="OrthoDB" id="6026687at2"/>
<dbReference type="STRING" id="1444770.AF72_02235"/>
<evidence type="ECO:0000256" key="1">
    <source>
        <dbReference type="SAM" id="Phobius"/>
    </source>
</evidence>
<organism evidence="3 4">
    <name type="scientific">Xylella taiwanensis</name>
    <dbReference type="NCBI Taxonomy" id="1444770"/>
    <lineage>
        <taxon>Bacteria</taxon>
        <taxon>Pseudomonadati</taxon>
        <taxon>Pseudomonadota</taxon>
        <taxon>Gammaproteobacteria</taxon>
        <taxon>Lysobacterales</taxon>
        <taxon>Lysobacteraceae</taxon>
        <taxon>Xylella</taxon>
    </lineage>
</organism>
<keyword evidence="1" id="KW-0812">Transmembrane</keyword>
<evidence type="ECO:0000313" key="4">
    <source>
        <dbReference type="Proteomes" id="UP000020406"/>
    </source>
</evidence>
<dbReference type="eggNOG" id="COG4726">
    <property type="taxonomic scope" value="Bacteria"/>
</dbReference>
<gene>
    <name evidence="3" type="ORF">AF72_02235</name>
</gene>
<dbReference type="RefSeq" id="WP_038270372.1">
    <property type="nucleotide sequence ID" value="NZ_CP053627.1"/>
</dbReference>
<keyword evidence="1" id="KW-0472">Membrane</keyword>
<dbReference type="AlphaFoldDB" id="Z9JME8"/>
<comment type="caution">
    <text evidence="3">The sequence shown here is derived from an EMBL/GenBank/DDBJ whole genome shotgun (WGS) entry which is preliminary data.</text>
</comment>
<dbReference type="GeneID" id="68901465"/>
<accession>Z9JME8</accession>
<sequence>MMKPQEFVDSHLQSRRCSQQGAVLYVALIVLVVLALVGIVGMQIATMQERMSANYLAANMAFQGAESLVRYQESVINTGTEYDYQNCSVPYDPVAWVNSVGNDVVAEALVRNISVCMQQCSASASVDRSESGCNMFRITVFSRDRNSVDASSSLSSIDTIFIRP</sequence>
<keyword evidence="1" id="KW-1133">Transmembrane helix</keyword>
<feature type="transmembrane region" description="Helical" evidence="1">
    <location>
        <begin position="21"/>
        <end position="42"/>
    </location>
</feature>